<dbReference type="InterPro" id="IPR029058">
    <property type="entry name" value="AB_hydrolase_fold"/>
</dbReference>
<feature type="non-terminal residue" evidence="1">
    <location>
        <position position="75"/>
    </location>
</feature>
<sequence>MVDLLISGPEGKIEAKYTHNNNDKSPIVLILHPDPSRGGTMNTKIIFRLYKIFINNGFSAIRFNFRGVGKSDGRY</sequence>
<dbReference type="Gene3D" id="3.40.50.1820">
    <property type="entry name" value="alpha/beta hydrolase"/>
    <property type="match status" value="1"/>
</dbReference>
<evidence type="ECO:0000313" key="1">
    <source>
        <dbReference type="EMBL" id="SVA91768.1"/>
    </source>
</evidence>
<proteinExistence type="predicted"/>
<organism evidence="1">
    <name type="scientific">marine metagenome</name>
    <dbReference type="NCBI Taxonomy" id="408172"/>
    <lineage>
        <taxon>unclassified sequences</taxon>
        <taxon>metagenomes</taxon>
        <taxon>ecological metagenomes</taxon>
    </lineage>
</organism>
<accession>A0A381ZR54</accession>
<name>A0A381ZR54_9ZZZZ</name>
<dbReference type="SUPFAM" id="SSF53474">
    <property type="entry name" value="alpha/beta-Hydrolases"/>
    <property type="match status" value="1"/>
</dbReference>
<gene>
    <name evidence="1" type="ORF">METZ01_LOCUS144622</name>
</gene>
<reference evidence="1" key="1">
    <citation type="submission" date="2018-05" db="EMBL/GenBank/DDBJ databases">
        <authorList>
            <person name="Lanie J.A."/>
            <person name="Ng W.-L."/>
            <person name="Kazmierczak K.M."/>
            <person name="Andrzejewski T.M."/>
            <person name="Davidsen T.M."/>
            <person name="Wayne K.J."/>
            <person name="Tettelin H."/>
            <person name="Glass J.I."/>
            <person name="Rusch D."/>
            <person name="Podicherti R."/>
            <person name="Tsui H.-C.T."/>
            <person name="Winkler M.E."/>
        </authorList>
    </citation>
    <scope>NUCLEOTIDE SEQUENCE</scope>
</reference>
<evidence type="ECO:0008006" key="2">
    <source>
        <dbReference type="Google" id="ProtNLM"/>
    </source>
</evidence>
<dbReference type="EMBL" id="UINC01022348">
    <property type="protein sequence ID" value="SVA91768.1"/>
    <property type="molecule type" value="Genomic_DNA"/>
</dbReference>
<protein>
    <recommendedName>
        <fullName evidence="2">Xaa-Pro dipeptidyl-peptidase-like domain-containing protein</fullName>
    </recommendedName>
</protein>
<dbReference type="AlphaFoldDB" id="A0A381ZR54"/>